<dbReference type="InterPro" id="IPR036812">
    <property type="entry name" value="NAD(P)_OxRdtase_dom_sf"/>
</dbReference>
<name>A0A1I2NCR3_9ACTN</name>
<organism evidence="1 2">
    <name type="scientific">Streptomyces mirabilis</name>
    <dbReference type="NCBI Taxonomy" id="68239"/>
    <lineage>
        <taxon>Bacteria</taxon>
        <taxon>Bacillati</taxon>
        <taxon>Actinomycetota</taxon>
        <taxon>Actinomycetes</taxon>
        <taxon>Kitasatosporales</taxon>
        <taxon>Streptomycetaceae</taxon>
        <taxon>Streptomyces</taxon>
    </lineage>
</organism>
<reference evidence="1 2" key="1">
    <citation type="submission" date="2016-10" db="EMBL/GenBank/DDBJ databases">
        <authorList>
            <person name="de Groot N.N."/>
        </authorList>
    </citation>
    <scope>NUCLEOTIDE SEQUENCE [LARGE SCALE GENOMIC DNA]</scope>
    <source>
        <strain evidence="1 2">OK461</strain>
    </source>
</reference>
<dbReference type="AlphaFoldDB" id="A0A1I2NCR3"/>
<gene>
    <name evidence="1" type="ORF">SAMN02787118_114312</name>
</gene>
<evidence type="ECO:0000313" key="2">
    <source>
        <dbReference type="Proteomes" id="UP000181942"/>
    </source>
</evidence>
<evidence type="ECO:0000313" key="1">
    <source>
        <dbReference type="EMBL" id="SFG01383.1"/>
    </source>
</evidence>
<sequence length="49" mass="5511">MAENIDVFDFELTDDQMASIAGLDTGRSLFFDHRDPATVSRLTGLRIHD</sequence>
<accession>A0A1I2NCR3</accession>
<dbReference type="Gene3D" id="3.20.20.100">
    <property type="entry name" value="NADP-dependent oxidoreductase domain"/>
    <property type="match status" value="1"/>
</dbReference>
<proteinExistence type="predicted"/>
<protein>
    <recommendedName>
        <fullName evidence="3">Aldo/keto reductase family protein</fullName>
    </recommendedName>
</protein>
<dbReference type="EMBL" id="FONR01000014">
    <property type="protein sequence ID" value="SFG01383.1"/>
    <property type="molecule type" value="Genomic_DNA"/>
</dbReference>
<dbReference type="SUPFAM" id="SSF51430">
    <property type="entry name" value="NAD(P)-linked oxidoreductase"/>
    <property type="match status" value="1"/>
</dbReference>
<dbReference type="Proteomes" id="UP000181942">
    <property type="component" value="Unassembled WGS sequence"/>
</dbReference>
<evidence type="ECO:0008006" key="3">
    <source>
        <dbReference type="Google" id="ProtNLM"/>
    </source>
</evidence>